<protein>
    <submittedName>
        <fullName evidence="1">Uncharacterized protein</fullName>
    </submittedName>
</protein>
<sequence>MFLENYCKVFSSSLFSRQRAMGTGVSQLPGLPSYQALAVRREFKPGQNMVSLLEYRKRKQGTRDPEPVGSAGGTIGTPVRTGALCQTSESPSGPRSLLQPPASPHSSFSSPAHQPFPQIEEVSPPDLSTTMGNHSQTSSHWMVPTSVERLREGQGVLERVLRGNIKMERILKRSEGGASEHGSNRDKDIDGLEEDRYALQSSSLASPIRSPQRYSPTVHPHQVQPHLAEPDLHLESSTYHQQSSSSPFHPSFSSSPSASSSSVVQGYHPSRLGTPASLAQDVLSSSAPPSVDSRHTGRALHHHSRAGGMDLSHLYSDSHHKASLLNSSTLSGSTSVSSRGQGHSDSCTAISSQASHASSLAQSPTVRNLKAGSPNPSVLQASSRLLSASGTQHYPQRHLQQPPMQGSGVRTHSGTY</sequence>
<evidence type="ECO:0000313" key="2">
    <source>
        <dbReference type="Proteomes" id="UP000830395"/>
    </source>
</evidence>
<name>A0ACC5Y391_9TELE</name>
<dbReference type="EMBL" id="CM040976">
    <property type="protein sequence ID" value="MCJ8729496.1"/>
    <property type="molecule type" value="Genomic_DNA"/>
</dbReference>
<gene>
    <name evidence="1" type="ORF">PDJAM_G00107070</name>
</gene>
<reference evidence="1" key="1">
    <citation type="submission" date="2020-02" db="EMBL/GenBank/DDBJ databases">
        <title>Genome sequencing of the panga catfish, Pangasius djambal.</title>
        <authorList>
            <person name="Wen M."/>
            <person name="Zahm M."/>
            <person name="Roques C."/>
            <person name="Cabau C."/>
            <person name="Klopp C."/>
            <person name="Donnadieu C."/>
            <person name="Jouanno E."/>
            <person name="Avarre J.-C."/>
            <person name="Campet M."/>
            <person name="Ha T."/>
            <person name="Dugue R."/>
            <person name="Lampietro C."/>
            <person name="Louis A."/>
            <person name="Herpin A."/>
            <person name="Echchiki A."/>
            <person name="Berthelot C."/>
            <person name="Parey E."/>
            <person name="Roest-Crollius H."/>
            <person name="Braasch I."/>
            <person name="Postlethwait J.H."/>
            <person name="Bobe J."/>
            <person name="Montfort J."/>
            <person name="Bouchez O."/>
            <person name="Begum T."/>
            <person name="Schartl M."/>
            <person name="Gustiano R."/>
            <person name="Guiguen Y."/>
        </authorList>
    </citation>
    <scope>NUCLEOTIDE SEQUENCE</scope>
    <source>
        <strain evidence="1">Pdj_M5554</strain>
    </source>
</reference>
<dbReference type="Proteomes" id="UP000830395">
    <property type="component" value="Chromosome 2"/>
</dbReference>
<comment type="caution">
    <text evidence="1">The sequence shown here is derived from an EMBL/GenBank/DDBJ whole genome shotgun (WGS) entry which is preliminary data.</text>
</comment>
<proteinExistence type="predicted"/>
<evidence type="ECO:0000313" key="1">
    <source>
        <dbReference type="EMBL" id="MCJ8729496.1"/>
    </source>
</evidence>
<keyword evidence="2" id="KW-1185">Reference proteome</keyword>
<accession>A0ACC5Y391</accession>
<organism evidence="1 2">
    <name type="scientific">Pangasius djambal</name>
    <dbReference type="NCBI Taxonomy" id="1691987"/>
    <lineage>
        <taxon>Eukaryota</taxon>
        <taxon>Metazoa</taxon>
        <taxon>Chordata</taxon>
        <taxon>Craniata</taxon>
        <taxon>Vertebrata</taxon>
        <taxon>Euteleostomi</taxon>
        <taxon>Actinopterygii</taxon>
        <taxon>Neopterygii</taxon>
        <taxon>Teleostei</taxon>
        <taxon>Ostariophysi</taxon>
        <taxon>Siluriformes</taxon>
        <taxon>Pangasiidae</taxon>
        <taxon>Pangasius</taxon>
    </lineage>
</organism>